<dbReference type="OrthoDB" id="660555at2759"/>
<dbReference type="SMART" id="SM00325">
    <property type="entry name" value="RhoGEF"/>
    <property type="match status" value="1"/>
</dbReference>
<dbReference type="PANTHER" id="PTHR12673:SF270">
    <property type="entry name" value="FYVE-TYPE DOMAIN-CONTAINING PROTEIN"/>
    <property type="match status" value="1"/>
</dbReference>
<proteinExistence type="predicted"/>
<dbReference type="PROSITE" id="PS50010">
    <property type="entry name" value="DH_2"/>
    <property type="match status" value="1"/>
</dbReference>
<dbReference type="InterPro" id="IPR035899">
    <property type="entry name" value="DBL_dom_sf"/>
</dbReference>
<dbReference type="GO" id="GO:0005737">
    <property type="term" value="C:cytoplasm"/>
    <property type="evidence" value="ECO:0007669"/>
    <property type="project" value="TreeGrafter"/>
</dbReference>
<evidence type="ECO:0000313" key="4">
    <source>
        <dbReference type="Proteomes" id="UP000777482"/>
    </source>
</evidence>
<dbReference type="GO" id="GO:0005085">
    <property type="term" value="F:guanyl-nucleotide exchange factor activity"/>
    <property type="evidence" value="ECO:0007669"/>
    <property type="project" value="InterPro"/>
</dbReference>
<protein>
    <recommendedName>
        <fullName evidence="2">DH domain-containing protein</fullName>
    </recommendedName>
</protein>
<evidence type="ECO:0000256" key="1">
    <source>
        <dbReference type="SAM" id="MobiDB-lite"/>
    </source>
</evidence>
<dbReference type="InterPro" id="IPR051092">
    <property type="entry name" value="FYVE_RhoGEF_PH"/>
</dbReference>
<dbReference type="Pfam" id="PF00621">
    <property type="entry name" value="RhoGEF"/>
    <property type="match status" value="1"/>
</dbReference>
<evidence type="ECO:0000259" key="2">
    <source>
        <dbReference type="PROSITE" id="PS50010"/>
    </source>
</evidence>
<dbReference type="SUPFAM" id="SSF48065">
    <property type="entry name" value="DBL homology domain (DH-domain)"/>
    <property type="match status" value="1"/>
</dbReference>
<keyword evidence="4" id="KW-1185">Reference proteome</keyword>
<comment type="caution">
    <text evidence="3">The sequence shown here is derived from an EMBL/GenBank/DDBJ whole genome shotgun (WGS) entry which is preliminary data.</text>
</comment>
<reference evidence="3 4" key="1">
    <citation type="submission" date="2020-11" db="EMBL/GenBank/DDBJ databases">
        <title>Kefir isolates.</title>
        <authorList>
            <person name="Marcisauskas S."/>
            <person name="Kim Y."/>
            <person name="Blasche S."/>
        </authorList>
    </citation>
    <scope>NUCLEOTIDE SEQUENCE [LARGE SCALE GENOMIC DNA]</scope>
    <source>
        <strain evidence="3 4">KR</strain>
    </source>
</reference>
<dbReference type="InterPro" id="IPR000219">
    <property type="entry name" value="DH_dom"/>
</dbReference>
<feature type="domain" description="DH" evidence="2">
    <location>
        <begin position="113"/>
        <end position="387"/>
    </location>
</feature>
<dbReference type="Proteomes" id="UP000777482">
    <property type="component" value="Unassembled WGS sequence"/>
</dbReference>
<evidence type="ECO:0000313" key="3">
    <source>
        <dbReference type="EMBL" id="KAG0659150.1"/>
    </source>
</evidence>
<dbReference type="AlphaFoldDB" id="A0A9P6VZ07"/>
<dbReference type="PANTHER" id="PTHR12673">
    <property type="entry name" value="FACIOGENITAL DYSPLASIA PROTEIN"/>
    <property type="match status" value="1"/>
</dbReference>
<dbReference type="Gene3D" id="1.20.900.10">
    <property type="entry name" value="Dbl homology (DH) domain"/>
    <property type="match status" value="1"/>
</dbReference>
<name>A0A9P6VZ07_RHOMI</name>
<accession>A0A9P6VZ07</accession>
<dbReference type="EMBL" id="PUHQ01000057">
    <property type="protein sequence ID" value="KAG0659150.1"/>
    <property type="molecule type" value="Genomic_DNA"/>
</dbReference>
<gene>
    <name evidence="3" type="ORF">C6P46_005321</name>
</gene>
<sequence length="523" mass="57772">MTPAVPDQQQGSNLIPGPRPPRLRGRQRSLLADPVHSRAYSLVGSAPTIVLRAADEAGRVAAEKKRTSIASSFASAGECEATCAGTDQLSASSTQDTTTQHETAAERSKRTERWWRVAAELRESERTYLDVLETIDELYYQPLLRMLPPLDPAGRLRRRASKRHSMPTWTSFSKLDSSPSVVVVPDTISPVSDGARPPNQQALSHVDVERIFSNFPDILTLSRLLVETLQGVFADEDLPDDDLTKSTSIAPSQLRLGRTLLPLLPSLKQYSVFLANYPAALQALAAVEREPSTDSQSGLRGVTSEQQQSWRSLVADARGKARQDPSRSSAINLNLSGLLLNIVQRVPRYRLLLAELIRFSDPETTDAADLRAAYKLVDGVATHLNDQIRQHEHDLRVLALQQRFERLAAPLLIPGRHLLKEANVQIYLQDIQGDQRCIFLFTDILLLARPRERVASPTLPKNTSTPLVEDLSISLADLTVAAGRERAFDSCASLDIFTADRAFSITTVLPDAQHFYSLASLDK</sequence>
<organism evidence="3 4">
    <name type="scientific">Rhodotorula mucilaginosa</name>
    <name type="common">Yeast</name>
    <name type="synonym">Rhodotorula rubra</name>
    <dbReference type="NCBI Taxonomy" id="5537"/>
    <lineage>
        <taxon>Eukaryota</taxon>
        <taxon>Fungi</taxon>
        <taxon>Dikarya</taxon>
        <taxon>Basidiomycota</taxon>
        <taxon>Pucciniomycotina</taxon>
        <taxon>Microbotryomycetes</taxon>
        <taxon>Sporidiobolales</taxon>
        <taxon>Sporidiobolaceae</taxon>
        <taxon>Rhodotorula</taxon>
    </lineage>
</organism>
<feature type="region of interest" description="Disordered" evidence="1">
    <location>
        <begin position="1"/>
        <end position="25"/>
    </location>
</feature>